<dbReference type="Pfam" id="PF13439">
    <property type="entry name" value="Glyco_transf_4"/>
    <property type="match status" value="1"/>
</dbReference>
<protein>
    <submittedName>
        <fullName evidence="3">Group 1 glycosyl transferase</fullName>
    </submittedName>
</protein>
<keyword evidence="3" id="KW-0808">Transferase</keyword>
<dbReference type="RefSeq" id="WP_008445060.1">
    <property type="nucleotide sequence ID" value="NZ_AOJK01000069.1"/>
</dbReference>
<comment type="caution">
    <text evidence="3">The sequence shown here is derived from an EMBL/GenBank/DDBJ whole genome shotgun (WGS) entry which is preliminary data.</text>
</comment>
<evidence type="ECO:0000313" key="4">
    <source>
        <dbReference type="Proteomes" id="UP000011586"/>
    </source>
</evidence>
<evidence type="ECO:0000313" key="3">
    <source>
        <dbReference type="EMBL" id="ELZ40559.1"/>
    </source>
</evidence>
<feature type="domain" description="Glycosyl transferase family 1" evidence="1">
    <location>
        <begin position="180"/>
        <end position="343"/>
    </location>
</feature>
<dbReference type="AlphaFoldDB" id="M0E2K0"/>
<sequence>MRVLQTCRYYPPHTGGVERVVENIAEGLQDEFDFDVLCANHDGRGRRERIDGVDITRATSLGELYSVPISPTYPVQFVRLARHADIVHHHLPNPLGVFSSLLSVGGDHATVITYHSDIVRQDELMTIYRPLLYSALSNADRIFVTSPRLIETSEHLKEFKSKCLTVPLSVDVERNRPNNSERFNIPFDNDLPLVLFVGRLNYYKGVEYLIDAFENVDANLLIAGDGKHRSNIEHQVRELDIGDKVEVVGYVPDERLQFYYRAADVFVLPSIEPSEAFGIVQLEAMLRGTPVINTNLSSGVPWVSKHEETGLTVPPRDSTALAEAIRTLVEDKARRRKYGANAVERVKSTFGRRDRLNSITEIYRDL</sequence>
<dbReference type="PANTHER" id="PTHR45947">
    <property type="entry name" value="SULFOQUINOVOSYL TRANSFERASE SQD2"/>
    <property type="match status" value="1"/>
</dbReference>
<dbReference type="PANTHER" id="PTHR45947:SF3">
    <property type="entry name" value="SULFOQUINOVOSYL TRANSFERASE SQD2"/>
    <property type="match status" value="1"/>
</dbReference>
<dbReference type="InterPro" id="IPR028098">
    <property type="entry name" value="Glyco_trans_4-like_N"/>
</dbReference>
<feature type="domain" description="Glycosyltransferase subfamily 4-like N-terminal" evidence="2">
    <location>
        <begin position="15"/>
        <end position="174"/>
    </location>
</feature>
<proteinExistence type="predicted"/>
<dbReference type="Pfam" id="PF00534">
    <property type="entry name" value="Glycos_transf_1"/>
    <property type="match status" value="1"/>
</dbReference>
<reference evidence="3 4" key="1">
    <citation type="journal article" date="2014" name="PLoS Genet.">
        <title>Phylogenetically driven sequencing of extremely halophilic archaea reveals strategies for static and dynamic osmo-response.</title>
        <authorList>
            <person name="Becker E.A."/>
            <person name="Seitzer P.M."/>
            <person name="Tritt A."/>
            <person name="Larsen D."/>
            <person name="Krusor M."/>
            <person name="Yao A.I."/>
            <person name="Wu D."/>
            <person name="Madern D."/>
            <person name="Eisen J.A."/>
            <person name="Darling A.E."/>
            <person name="Facciotti M.T."/>
        </authorList>
    </citation>
    <scope>NUCLEOTIDE SEQUENCE [LARGE SCALE GENOMIC DNA]</scope>
    <source>
        <strain evidence="3 4">DSM 19288</strain>
    </source>
</reference>
<dbReference type="Gene3D" id="3.40.50.2000">
    <property type="entry name" value="Glycogen Phosphorylase B"/>
    <property type="match status" value="2"/>
</dbReference>
<dbReference type="EMBL" id="AOJK01000069">
    <property type="protein sequence ID" value="ELZ40559.1"/>
    <property type="molecule type" value="Genomic_DNA"/>
</dbReference>
<gene>
    <name evidence="3" type="ORF">C463_14655</name>
</gene>
<dbReference type="InterPro" id="IPR050194">
    <property type="entry name" value="Glycosyltransferase_grp1"/>
</dbReference>
<dbReference type="InterPro" id="IPR001296">
    <property type="entry name" value="Glyco_trans_1"/>
</dbReference>
<dbReference type="GO" id="GO:0016757">
    <property type="term" value="F:glycosyltransferase activity"/>
    <property type="evidence" value="ECO:0007669"/>
    <property type="project" value="InterPro"/>
</dbReference>
<evidence type="ECO:0000259" key="1">
    <source>
        <dbReference type="Pfam" id="PF00534"/>
    </source>
</evidence>
<name>M0E2K0_9EURY</name>
<dbReference type="OrthoDB" id="132546at2157"/>
<evidence type="ECO:0000259" key="2">
    <source>
        <dbReference type="Pfam" id="PF13439"/>
    </source>
</evidence>
<organism evidence="3 4">
    <name type="scientific">Halorubrum californiense DSM 19288</name>
    <dbReference type="NCBI Taxonomy" id="1227465"/>
    <lineage>
        <taxon>Archaea</taxon>
        <taxon>Methanobacteriati</taxon>
        <taxon>Methanobacteriota</taxon>
        <taxon>Stenosarchaea group</taxon>
        <taxon>Halobacteria</taxon>
        <taxon>Halobacteriales</taxon>
        <taxon>Haloferacaceae</taxon>
        <taxon>Halorubrum</taxon>
    </lineage>
</organism>
<dbReference type="Proteomes" id="UP000011586">
    <property type="component" value="Unassembled WGS sequence"/>
</dbReference>
<dbReference type="STRING" id="1227465.C463_14655"/>
<accession>M0E2K0</accession>
<keyword evidence="4" id="KW-1185">Reference proteome</keyword>
<dbReference type="SUPFAM" id="SSF53756">
    <property type="entry name" value="UDP-Glycosyltransferase/glycogen phosphorylase"/>
    <property type="match status" value="1"/>
</dbReference>